<accession>A0A7S4E8K9</accession>
<organism evidence="1">
    <name type="scientific">Pelagomonas calceolata</name>
    <dbReference type="NCBI Taxonomy" id="35677"/>
    <lineage>
        <taxon>Eukaryota</taxon>
        <taxon>Sar</taxon>
        <taxon>Stramenopiles</taxon>
        <taxon>Ochrophyta</taxon>
        <taxon>Pelagophyceae</taxon>
        <taxon>Pelagomonadales</taxon>
        <taxon>Pelagomonadaceae</taxon>
        <taxon>Pelagomonas</taxon>
    </lineage>
</organism>
<dbReference type="OrthoDB" id="203861at2759"/>
<evidence type="ECO:0000313" key="3">
    <source>
        <dbReference type="Proteomes" id="UP000789595"/>
    </source>
</evidence>
<keyword evidence="3" id="KW-1185">Reference proteome</keyword>
<evidence type="ECO:0000313" key="2">
    <source>
        <dbReference type="EMBL" id="CAH0372822.1"/>
    </source>
</evidence>
<protein>
    <submittedName>
        <fullName evidence="1">Uncharacterized protein</fullName>
    </submittedName>
</protein>
<name>A0A7S4E8K9_9STRA</name>
<dbReference type="EMBL" id="CAKKNE010000003">
    <property type="protein sequence ID" value="CAH0372822.1"/>
    <property type="molecule type" value="Genomic_DNA"/>
</dbReference>
<gene>
    <name evidence="1" type="ORF">PCAL00307_LOCUS11861</name>
    <name evidence="2" type="ORF">PECAL_3P28690</name>
</gene>
<dbReference type="Proteomes" id="UP000789595">
    <property type="component" value="Unassembled WGS sequence"/>
</dbReference>
<reference evidence="1" key="1">
    <citation type="submission" date="2021-01" db="EMBL/GenBank/DDBJ databases">
        <authorList>
            <person name="Corre E."/>
            <person name="Pelletier E."/>
            <person name="Niang G."/>
            <person name="Scheremetjew M."/>
            <person name="Finn R."/>
            <person name="Kale V."/>
            <person name="Holt S."/>
            <person name="Cochrane G."/>
            <person name="Meng A."/>
            <person name="Brown T."/>
            <person name="Cohen L."/>
        </authorList>
    </citation>
    <scope>NUCLEOTIDE SEQUENCE</scope>
    <source>
        <strain evidence="1">CCMP1756</strain>
    </source>
</reference>
<reference evidence="2" key="2">
    <citation type="submission" date="2021-11" db="EMBL/GenBank/DDBJ databases">
        <authorList>
            <consortium name="Genoscope - CEA"/>
            <person name="William W."/>
        </authorList>
    </citation>
    <scope>NUCLEOTIDE SEQUENCE</scope>
</reference>
<sequence length="335" mass="37703">MRYYALLAVMHAANVDGVGDLRRYRRRGAWHRRERASNATAQDASRRGVILWAHGRSATDTFCEAMRQAAHLTYCRNIKEGFNHLHAEGKRLTRNRLKKCVRRGQLPAPARKPRRLRIGPHQLDGVESAADNSQVDHPGRLSHIKPGHLYSQGLATPEALFRAAREVGFGVVVAEYRQNALARMVSSFEMRTRTPADAKAVFCKKDGELVKKFEWERTIWERGVAAAKAEEFTIIEFTFLELISSVCTCVERATSVLADCAGARCECRDQVKENVHMRTSHRDRTLAERTSPTAANCIRAALRVDPQYAWMLDLSRHEPPEGVSNANASWLVGSS</sequence>
<proteinExistence type="predicted"/>
<dbReference type="EMBL" id="HBIW01013819">
    <property type="protein sequence ID" value="CAE0696425.1"/>
    <property type="molecule type" value="Transcribed_RNA"/>
</dbReference>
<dbReference type="AlphaFoldDB" id="A0A7S4E8K9"/>
<evidence type="ECO:0000313" key="1">
    <source>
        <dbReference type="EMBL" id="CAE0696425.1"/>
    </source>
</evidence>